<dbReference type="EMBL" id="FN655954">
    <property type="protein sequence ID" value="CBY40496.1"/>
    <property type="molecule type" value="Genomic_DNA"/>
</dbReference>
<evidence type="ECO:0000313" key="1">
    <source>
        <dbReference type="EMBL" id="CBY40496.1"/>
    </source>
</evidence>
<dbReference type="Gene3D" id="1.20.58.60">
    <property type="match status" value="1"/>
</dbReference>
<protein>
    <submittedName>
        <fullName evidence="1">Uncharacterized protein</fullName>
    </submittedName>
</protein>
<reference evidence="1" key="1">
    <citation type="journal article" date="2010" name="Science">
        <title>Plasticity of animal genome architecture unmasked by rapid evolution of a pelagic tunicate.</title>
        <authorList>
            <person name="Denoeud F."/>
            <person name="Henriet S."/>
            <person name="Mungpakdee S."/>
            <person name="Aury J.M."/>
            <person name="Da Silva C."/>
            <person name="Brinkmann H."/>
            <person name="Mikhaleva J."/>
            <person name="Olsen L.C."/>
            <person name="Jubin C."/>
            <person name="Canestro C."/>
            <person name="Bouquet J.M."/>
            <person name="Danks G."/>
            <person name="Poulain J."/>
            <person name="Campsteijn C."/>
            <person name="Adamski M."/>
            <person name="Cross I."/>
            <person name="Yadetie F."/>
            <person name="Muffato M."/>
            <person name="Louis A."/>
            <person name="Butcher S."/>
            <person name="Tsagkogeorga G."/>
            <person name="Konrad A."/>
            <person name="Singh S."/>
            <person name="Jensen M.F."/>
            <person name="Cong E.H."/>
            <person name="Eikeseth-Otteraa H."/>
            <person name="Noel B."/>
            <person name="Anthouard V."/>
            <person name="Porcel B.M."/>
            <person name="Kachouri-Lafond R."/>
            <person name="Nishino A."/>
            <person name="Ugolini M."/>
            <person name="Chourrout P."/>
            <person name="Nishida H."/>
            <person name="Aasland R."/>
            <person name="Huzurbazar S."/>
            <person name="Westhof E."/>
            <person name="Delsuc F."/>
            <person name="Lehrach H."/>
            <person name="Reinhardt R."/>
            <person name="Weissenbach J."/>
            <person name="Roy S.W."/>
            <person name="Artiguenave F."/>
            <person name="Postlethwait J.H."/>
            <person name="Manak J.R."/>
            <person name="Thompson E.M."/>
            <person name="Jaillon O."/>
            <person name="Du Pasquier L."/>
            <person name="Boudinot P."/>
            <person name="Liberles D.A."/>
            <person name="Volff J.N."/>
            <person name="Philippe H."/>
            <person name="Lenhard B."/>
            <person name="Roest Crollius H."/>
            <person name="Wincker P."/>
            <person name="Chourrout D."/>
        </authorList>
    </citation>
    <scope>NUCLEOTIDE SEQUENCE [LARGE SCALE GENOMIC DNA]</scope>
</reference>
<name>E4YYG8_OIKDI</name>
<dbReference type="Proteomes" id="UP000011014">
    <property type="component" value="Unassembled WGS sequence"/>
</dbReference>
<proteinExistence type="predicted"/>
<accession>E4YYG8</accession>
<sequence>MSRYIFKKLLVINKLKEECESLEPIYAGAQREALTSKLSDVKSDYDETIKAAKSKQAEKETNENKEKFDALVAELSAMLKEIARSLTEADIPRLETSFKYCI</sequence>
<gene>
    <name evidence="1" type="ORF">GSOID_T00022511001</name>
</gene>
<organism evidence="1">
    <name type="scientific">Oikopleura dioica</name>
    <name type="common">Tunicate</name>
    <dbReference type="NCBI Taxonomy" id="34765"/>
    <lineage>
        <taxon>Eukaryota</taxon>
        <taxon>Metazoa</taxon>
        <taxon>Chordata</taxon>
        <taxon>Tunicata</taxon>
        <taxon>Appendicularia</taxon>
        <taxon>Copelata</taxon>
        <taxon>Oikopleuridae</taxon>
        <taxon>Oikopleura</taxon>
    </lineage>
</organism>
<dbReference type="AlphaFoldDB" id="E4YYG8"/>